<protein>
    <recommendedName>
        <fullName evidence="1">Cyclic-phosphate processing Receiver domain-containing protein</fullName>
    </recommendedName>
</protein>
<feature type="domain" description="Cyclic-phosphate processing Receiver" evidence="1">
    <location>
        <begin position="26"/>
        <end position="112"/>
    </location>
</feature>
<evidence type="ECO:0000313" key="3">
    <source>
        <dbReference type="Proteomes" id="UP000316473"/>
    </source>
</evidence>
<accession>A0A4Y1YPA0</accession>
<dbReference type="Proteomes" id="UP000316473">
    <property type="component" value="Chromosome"/>
</dbReference>
<reference evidence="2 3" key="1">
    <citation type="submission" date="2019-06" db="EMBL/GenBank/DDBJ databases">
        <title>Nitrosomonas stercoris KYUHI-S whole genome shotgun sequence.</title>
        <authorList>
            <person name="Nakagawa T."/>
            <person name="Tsuchiya Y."/>
            <person name="Takahashi R."/>
        </authorList>
    </citation>
    <scope>NUCLEOTIDE SEQUENCE [LARGE SCALE GENOMIC DNA]</scope>
    <source>
        <strain evidence="2 3">KYUHI-S</strain>
    </source>
</reference>
<evidence type="ECO:0000259" key="1">
    <source>
        <dbReference type="Pfam" id="PF20274"/>
    </source>
</evidence>
<dbReference type="KEGG" id="nst:Nstercoris_01807"/>
<dbReference type="EMBL" id="AP019755">
    <property type="protein sequence ID" value="BBL35539.1"/>
    <property type="molecule type" value="Genomic_DNA"/>
</dbReference>
<dbReference type="AlphaFoldDB" id="A0A4Y1YPA0"/>
<dbReference type="Pfam" id="PF20274">
    <property type="entry name" value="cREC_REC"/>
    <property type="match status" value="1"/>
</dbReference>
<keyword evidence="3" id="KW-1185">Reference proteome</keyword>
<name>A0A4Y1YPA0_9PROT</name>
<dbReference type="InterPro" id="IPR046909">
    <property type="entry name" value="cREC_REC"/>
</dbReference>
<proteinExistence type="predicted"/>
<evidence type="ECO:0000313" key="2">
    <source>
        <dbReference type="EMBL" id="BBL35539.1"/>
    </source>
</evidence>
<gene>
    <name evidence="2" type="ORF">Nstercoris_01807</name>
</gene>
<sequence length="152" mass="17107">MTTIQRLPRLLLIEDSPARIEQFRQWVPESMVLVTVTSAGRAIGILQRSDPFDYAGIMLDHDLQQQIANPGELALSGMDVVNTLVTRISYEIPVLLHSISPAGVASMRRKLEAASFDVTAIPMTQLVHAQFKLWLSDVLELWNIREEIAREN</sequence>
<organism evidence="2 3">
    <name type="scientific">Nitrosomonas stercoris</name>
    <dbReference type="NCBI Taxonomy" id="1444684"/>
    <lineage>
        <taxon>Bacteria</taxon>
        <taxon>Pseudomonadati</taxon>
        <taxon>Pseudomonadota</taxon>
        <taxon>Betaproteobacteria</taxon>
        <taxon>Nitrosomonadales</taxon>
        <taxon>Nitrosomonadaceae</taxon>
        <taxon>Nitrosomonas</taxon>
    </lineage>
</organism>